<dbReference type="Proteomes" id="UP001501598">
    <property type="component" value="Unassembled WGS sequence"/>
</dbReference>
<reference evidence="2" key="1">
    <citation type="journal article" date="2019" name="Int. J. Syst. Evol. Microbiol.">
        <title>The Global Catalogue of Microorganisms (GCM) 10K type strain sequencing project: providing services to taxonomists for standard genome sequencing and annotation.</title>
        <authorList>
            <consortium name="The Broad Institute Genomics Platform"/>
            <consortium name="The Broad Institute Genome Sequencing Center for Infectious Disease"/>
            <person name="Wu L."/>
            <person name="Ma J."/>
        </authorList>
    </citation>
    <scope>NUCLEOTIDE SEQUENCE [LARGE SCALE GENOMIC DNA]</scope>
    <source>
        <strain evidence="2">JCM 17906</strain>
    </source>
</reference>
<dbReference type="EMBL" id="BAABGT010000002">
    <property type="protein sequence ID" value="GAA4535144.1"/>
    <property type="molecule type" value="Genomic_DNA"/>
</dbReference>
<sequence length="61" mass="6582">MTTQPGPTPSSNKAPTVDQIFANAVAVDSIDELAQDGIFEDDAELDDFLADLRQMRRSSIG</sequence>
<comment type="caution">
    <text evidence="1">The sequence shown here is derived from an EMBL/GenBank/DDBJ whole genome shotgun (WGS) entry which is preliminary data.</text>
</comment>
<name>A0ABP8RC83_9PSEU</name>
<organism evidence="1 2">
    <name type="scientific">Pseudonocardia xishanensis</name>
    <dbReference type="NCBI Taxonomy" id="630995"/>
    <lineage>
        <taxon>Bacteria</taxon>
        <taxon>Bacillati</taxon>
        <taxon>Actinomycetota</taxon>
        <taxon>Actinomycetes</taxon>
        <taxon>Pseudonocardiales</taxon>
        <taxon>Pseudonocardiaceae</taxon>
        <taxon>Pseudonocardia</taxon>
    </lineage>
</organism>
<accession>A0ABP8RC83</accession>
<dbReference type="RefSeq" id="WP_345411397.1">
    <property type="nucleotide sequence ID" value="NZ_BAABGT010000002.1"/>
</dbReference>
<evidence type="ECO:0000313" key="2">
    <source>
        <dbReference type="Proteomes" id="UP001501598"/>
    </source>
</evidence>
<proteinExistence type="predicted"/>
<evidence type="ECO:0008006" key="3">
    <source>
        <dbReference type="Google" id="ProtNLM"/>
    </source>
</evidence>
<evidence type="ECO:0000313" key="1">
    <source>
        <dbReference type="EMBL" id="GAA4535144.1"/>
    </source>
</evidence>
<keyword evidence="2" id="KW-1185">Reference proteome</keyword>
<protein>
    <recommendedName>
        <fullName evidence="3">Antitoxin ParD1/3/4</fullName>
    </recommendedName>
</protein>
<gene>
    <name evidence="1" type="ORF">GCM10023175_00300</name>
</gene>